<organism evidence="1 2">
    <name type="scientific">Chryseobacterium vrystaatense</name>
    <dbReference type="NCBI Taxonomy" id="307480"/>
    <lineage>
        <taxon>Bacteria</taxon>
        <taxon>Pseudomonadati</taxon>
        <taxon>Bacteroidota</taxon>
        <taxon>Flavobacteriia</taxon>
        <taxon>Flavobacteriales</taxon>
        <taxon>Weeksellaceae</taxon>
        <taxon>Chryseobacterium group</taxon>
        <taxon>Chryseobacterium</taxon>
    </lineage>
</organism>
<dbReference type="AlphaFoldDB" id="A0A1M4ZHG9"/>
<dbReference type="Proteomes" id="UP000184108">
    <property type="component" value="Unassembled WGS sequence"/>
</dbReference>
<reference evidence="2" key="1">
    <citation type="submission" date="2016-11" db="EMBL/GenBank/DDBJ databases">
        <authorList>
            <person name="Varghese N."/>
            <person name="Submissions S."/>
        </authorList>
    </citation>
    <scope>NUCLEOTIDE SEQUENCE [LARGE SCALE GENOMIC DNA]</scope>
    <source>
        <strain evidence="2">YR203</strain>
    </source>
</reference>
<dbReference type="RefSeq" id="WP_073172474.1">
    <property type="nucleotide sequence ID" value="NZ_FQVE01000002.1"/>
</dbReference>
<evidence type="ECO:0000313" key="1">
    <source>
        <dbReference type="EMBL" id="SHF17484.1"/>
    </source>
</evidence>
<proteinExistence type="predicted"/>
<protein>
    <submittedName>
        <fullName evidence="1">Uncharacterized protein</fullName>
    </submittedName>
</protein>
<dbReference type="EMBL" id="FQVE01000002">
    <property type="protein sequence ID" value="SHF17484.1"/>
    <property type="molecule type" value="Genomic_DNA"/>
</dbReference>
<accession>A0A1M4ZHG9</accession>
<name>A0A1M4ZHG9_9FLAO</name>
<sequence length="85" mass="10000">MHTDKQRIFDKYAKIKEYENWKDLDDMNTNFDEFMIHVFAACDLVQQEQQKRISENAITETVIMDYGPASAVDKDSILNPENLIQ</sequence>
<evidence type="ECO:0000313" key="2">
    <source>
        <dbReference type="Proteomes" id="UP000184108"/>
    </source>
</evidence>
<gene>
    <name evidence="1" type="ORF">SAMN02787073_1599</name>
</gene>